<gene>
    <name evidence="1" type="ORF">C8Q71DRAFT_418725</name>
</gene>
<name>A0ABQ8KQM4_9APHY</name>
<accession>A0ABQ8KQM4</accession>
<reference evidence="1 2" key="1">
    <citation type="journal article" date="2021" name="Environ. Microbiol.">
        <title>Gene family expansions and transcriptome signatures uncover fungal adaptations to wood decay.</title>
        <authorList>
            <person name="Hage H."/>
            <person name="Miyauchi S."/>
            <person name="Viragh M."/>
            <person name="Drula E."/>
            <person name="Min B."/>
            <person name="Chaduli D."/>
            <person name="Navarro D."/>
            <person name="Favel A."/>
            <person name="Norest M."/>
            <person name="Lesage-Meessen L."/>
            <person name="Balint B."/>
            <person name="Merenyi Z."/>
            <person name="de Eugenio L."/>
            <person name="Morin E."/>
            <person name="Martinez A.T."/>
            <person name="Baldrian P."/>
            <person name="Stursova M."/>
            <person name="Martinez M.J."/>
            <person name="Novotny C."/>
            <person name="Magnuson J.K."/>
            <person name="Spatafora J.W."/>
            <person name="Maurice S."/>
            <person name="Pangilinan J."/>
            <person name="Andreopoulos W."/>
            <person name="LaButti K."/>
            <person name="Hundley H."/>
            <person name="Na H."/>
            <person name="Kuo A."/>
            <person name="Barry K."/>
            <person name="Lipzen A."/>
            <person name="Henrissat B."/>
            <person name="Riley R."/>
            <person name="Ahrendt S."/>
            <person name="Nagy L.G."/>
            <person name="Grigoriev I.V."/>
            <person name="Martin F."/>
            <person name="Rosso M.N."/>
        </authorList>
    </citation>
    <scope>NUCLEOTIDE SEQUENCE [LARGE SCALE GENOMIC DNA]</scope>
    <source>
        <strain evidence="1 2">CIRM-BRFM 1785</strain>
    </source>
</reference>
<protein>
    <submittedName>
        <fullName evidence="1">Uncharacterized protein</fullName>
    </submittedName>
</protein>
<dbReference type="RefSeq" id="XP_047782128.1">
    <property type="nucleotide sequence ID" value="XM_047918431.1"/>
</dbReference>
<dbReference type="Proteomes" id="UP000814176">
    <property type="component" value="Unassembled WGS sequence"/>
</dbReference>
<comment type="caution">
    <text evidence="1">The sequence shown here is derived from an EMBL/GenBank/DDBJ whole genome shotgun (WGS) entry which is preliminary data.</text>
</comment>
<evidence type="ECO:0000313" key="1">
    <source>
        <dbReference type="EMBL" id="KAH9840662.1"/>
    </source>
</evidence>
<evidence type="ECO:0000313" key="2">
    <source>
        <dbReference type="Proteomes" id="UP000814176"/>
    </source>
</evidence>
<proteinExistence type="predicted"/>
<dbReference type="GeneID" id="71999163"/>
<dbReference type="EMBL" id="JADCUA010000004">
    <property type="protein sequence ID" value="KAH9840662.1"/>
    <property type="molecule type" value="Genomic_DNA"/>
</dbReference>
<keyword evidence="2" id="KW-1185">Reference proteome</keyword>
<organism evidence="1 2">
    <name type="scientific">Rhodofomes roseus</name>
    <dbReference type="NCBI Taxonomy" id="34475"/>
    <lineage>
        <taxon>Eukaryota</taxon>
        <taxon>Fungi</taxon>
        <taxon>Dikarya</taxon>
        <taxon>Basidiomycota</taxon>
        <taxon>Agaricomycotina</taxon>
        <taxon>Agaricomycetes</taxon>
        <taxon>Polyporales</taxon>
        <taxon>Rhodofomes</taxon>
    </lineage>
</organism>
<sequence length="228" mass="25555">MMLGITPATRREPAISTFDSCMYTCRHAPTTESNSIQEGLESQSRPTKSCDSYFRCFYCRMHQSLPKRPTNRRQQRMRRFTTPSCPADELRGETCSRRPEGRALLLHVIEILEWCTRFPIQLCTVPPDDAPVPPRTGKDGVPRIMLVAICFTANVRLYNSTSDDPRRRVTCGSNNSLVADHAGIGIASPKRSFTCISLSAGCLRIAWAGSTTECPSAQSTMIVNKWYK</sequence>